<evidence type="ECO:0000256" key="9">
    <source>
        <dbReference type="SAM" id="MobiDB-lite"/>
    </source>
</evidence>
<dbReference type="EMBL" id="BAAFSV010000002">
    <property type="protein sequence ID" value="GAB1312720.1"/>
    <property type="molecule type" value="Genomic_DNA"/>
</dbReference>
<name>A0ABQ0G574_9PEZI</name>
<evidence type="ECO:0000256" key="4">
    <source>
        <dbReference type="ARBA" id="ARBA00022833"/>
    </source>
</evidence>
<dbReference type="SUPFAM" id="SSF51556">
    <property type="entry name" value="Metallo-dependent hydrolases"/>
    <property type="match status" value="1"/>
</dbReference>
<evidence type="ECO:0000313" key="11">
    <source>
        <dbReference type="EMBL" id="GAB1312720.1"/>
    </source>
</evidence>
<feature type="domain" description="Amidohydrolase-related" evidence="10">
    <location>
        <begin position="5"/>
        <end position="337"/>
    </location>
</feature>
<organism evidence="11 12">
    <name type="scientific">Madurella fahalii</name>
    <dbReference type="NCBI Taxonomy" id="1157608"/>
    <lineage>
        <taxon>Eukaryota</taxon>
        <taxon>Fungi</taxon>
        <taxon>Dikarya</taxon>
        <taxon>Ascomycota</taxon>
        <taxon>Pezizomycotina</taxon>
        <taxon>Sordariomycetes</taxon>
        <taxon>Sordariomycetidae</taxon>
        <taxon>Sordariales</taxon>
        <taxon>Sordariales incertae sedis</taxon>
        <taxon>Madurella</taxon>
    </lineage>
</organism>
<comment type="similarity">
    <text evidence="1">Belongs to the metallo-dependent hydrolases superfamily. ACMSD family.</text>
</comment>
<feature type="compositionally biased region" description="Low complexity" evidence="9">
    <location>
        <begin position="164"/>
        <end position="183"/>
    </location>
</feature>
<dbReference type="InterPro" id="IPR032465">
    <property type="entry name" value="ACMSD"/>
</dbReference>
<dbReference type="InterPro" id="IPR032466">
    <property type="entry name" value="Metal_Hydrolase"/>
</dbReference>
<evidence type="ECO:0000256" key="3">
    <source>
        <dbReference type="ARBA" id="ARBA00022793"/>
    </source>
</evidence>
<dbReference type="PANTHER" id="PTHR21240:SF29">
    <property type="entry name" value="AMIDOHYDROLASE-RELATED DOMAIN-CONTAINING PROTEIN"/>
    <property type="match status" value="1"/>
</dbReference>
<accession>A0ABQ0G574</accession>
<sequence>MGRIIDVHHHILPDEYVNAWRASGTIPPGLSPPQWSPLLDLEFMDRNGIDAAILSLSAPGLAFADPTQTAALARQTNDACAAIRDAHPSRFGFFATLPLENDHVLPALAELARAFDVLHADGVVLLTSYNNRYLGDAHFRPLWQALDARRAVVLVHPASPSPPKGGAAQQQQQQQQNGATAAAAAAAAVGMPAPILDFPHETTRTAVHLITANVVRDFPNVKLILSHGGGTLPFVAERIANLAAEAGLPADRGGGKSAEEFLRDARAFYFDLALTGFEGPMGLTLDFAAEGHVLYGSDFPFAKERTIKAQLENVRKLERGEGVRASVESGAAERLFPRLAKGVGSEME</sequence>
<protein>
    <recommendedName>
        <fullName evidence="7">6-methylsalicylate decarboxylase</fullName>
        <ecNumber evidence="7">4.1.1.52</ecNumber>
    </recommendedName>
</protein>
<keyword evidence="3 8" id="KW-0210">Decarboxylase</keyword>
<evidence type="ECO:0000256" key="8">
    <source>
        <dbReference type="RuleBase" id="RU366045"/>
    </source>
</evidence>
<dbReference type="PANTHER" id="PTHR21240">
    <property type="entry name" value="2-AMINO-3-CARBOXYLMUCONATE-6-SEMIALDEHYDE DECARBOXYLASE"/>
    <property type="match status" value="1"/>
</dbReference>
<dbReference type="InterPro" id="IPR006680">
    <property type="entry name" value="Amidohydro-rel"/>
</dbReference>
<proteinExistence type="inferred from homology"/>
<dbReference type="GeneID" id="98173675"/>
<keyword evidence="5 8" id="KW-0456">Lyase</keyword>
<evidence type="ECO:0000256" key="1">
    <source>
        <dbReference type="ARBA" id="ARBA00005871"/>
    </source>
</evidence>
<dbReference type="Gene3D" id="3.20.20.140">
    <property type="entry name" value="Metal-dependent hydrolases"/>
    <property type="match status" value="1"/>
</dbReference>
<evidence type="ECO:0000259" key="10">
    <source>
        <dbReference type="Pfam" id="PF04909"/>
    </source>
</evidence>
<evidence type="ECO:0000256" key="5">
    <source>
        <dbReference type="ARBA" id="ARBA00023239"/>
    </source>
</evidence>
<evidence type="ECO:0000256" key="7">
    <source>
        <dbReference type="ARBA" id="ARBA00038889"/>
    </source>
</evidence>
<dbReference type="RefSeq" id="XP_070914453.1">
    <property type="nucleotide sequence ID" value="XM_071058352.1"/>
</dbReference>
<gene>
    <name evidence="11" type="ORF">MFIFM68171_02930</name>
</gene>
<keyword evidence="2" id="KW-0479">Metal-binding</keyword>
<comment type="catalytic activity">
    <reaction evidence="6">
        <text>6-methylsalicylate + H(+) = 3-methylphenol + CO2</text>
        <dbReference type="Rhea" id="RHEA:23112"/>
        <dbReference type="ChEBI" id="CHEBI:15378"/>
        <dbReference type="ChEBI" id="CHEBI:16526"/>
        <dbReference type="ChEBI" id="CHEBI:17231"/>
        <dbReference type="ChEBI" id="CHEBI:36658"/>
        <dbReference type="EC" id="4.1.1.52"/>
    </reaction>
    <physiologicalReaction direction="left-to-right" evidence="6">
        <dbReference type="Rhea" id="RHEA:23113"/>
    </physiologicalReaction>
</comment>
<dbReference type="Proteomes" id="UP001628179">
    <property type="component" value="Unassembled WGS sequence"/>
</dbReference>
<reference evidence="11 12" key="1">
    <citation type="submission" date="2024-09" db="EMBL/GenBank/DDBJ databases">
        <title>Itraconazole resistance in Madurella fahalii resulting from another homologue of gene encoding cytochrome P450 14-alpha sterol demethylase (CYP51).</title>
        <authorList>
            <person name="Yoshioka I."/>
            <person name="Fahal A.H."/>
            <person name="Kaneko S."/>
            <person name="Yaguchi T."/>
        </authorList>
    </citation>
    <scope>NUCLEOTIDE SEQUENCE [LARGE SCALE GENOMIC DNA]</scope>
    <source>
        <strain evidence="11 12">IFM 68171</strain>
    </source>
</reference>
<keyword evidence="12" id="KW-1185">Reference proteome</keyword>
<evidence type="ECO:0000313" key="12">
    <source>
        <dbReference type="Proteomes" id="UP001628179"/>
    </source>
</evidence>
<comment type="caution">
    <text evidence="11">The sequence shown here is derived from an EMBL/GenBank/DDBJ whole genome shotgun (WGS) entry which is preliminary data.</text>
</comment>
<feature type="region of interest" description="Disordered" evidence="9">
    <location>
        <begin position="158"/>
        <end position="183"/>
    </location>
</feature>
<dbReference type="EC" id="4.1.1.52" evidence="7"/>
<dbReference type="Pfam" id="PF04909">
    <property type="entry name" value="Amidohydro_2"/>
    <property type="match status" value="1"/>
</dbReference>
<evidence type="ECO:0000256" key="2">
    <source>
        <dbReference type="ARBA" id="ARBA00022723"/>
    </source>
</evidence>
<keyword evidence="4" id="KW-0862">Zinc</keyword>
<evidence type="ECO:0000256" key="6">
    <source>
        <dbReference type="ARBA" id="ARBA00036832"/>
    </source>
</evidence>